<dbReference type="AlphaFoldDB" id="A0A5B7GLA0"/>
<accession>A0A5B7GLA0</accession>
<organism evidence="1 2">
    <name type="scientific">Portunus trituberculatus</name>
    <name type="common">Swimming crab</name>
    <name type="synonym">Neptunus trituberculatus</name>
    <dbReference type="NCBI Taxonomy" id="210409"/>
    <lineage>
        <taxon>Eukaryota</taxon>
        <taxon>Metazoa</taxon>
        <taxon>Ecdysozoa</taxon>
        <taxon>Arthropoda</taxon>
        <taxon>Crustacea</taxon>
        <taxon>Multicrustacea</taxon>
        <taxon>Malacostraca</taxon>
        <taxon>Eumalacostraca</taxon>
        <taxon>Eucarida</taxon>
        <taxon>Decapoda</taxon>
        <taxon>Pleocyemata</taxon>
        <taxon>Brachyura</taxon>
        <taxon>Eubrachyura</taxon>
        <taxon>Portunoidea</taxon>
        <taxon>Portunidae</taxon>
        <taxon>Portuninae</taxon>
        <taxon>Portunus</taxon>
    </lineage>
</organism>
<sequence length="402" mass="42574">MSVGVSHKAPIPGDQTHVPCVGVGVCPSAPMPGGHSLPCSGLGHVDPGESLPGSLPLIQEASVEAGQLAPVPGGSEVGQGLSAPMPVSQPLFAARSCEDDEEEVPHNQEGVSPFLHFIGQVWAYLHLPSYEAQGKVLPHQPSLTLLQLLMVQAVCEEAQCRSLKELKPCSANFQLSSDWYGWARSFYLPEGASLAPPSVNEELGGLQPVSNPAVSVSSILLTQIKKVCGSMADIASLADQVLVTWAGAASSTEQDLLEFLSALAKANKDILRSAEELCCRLLMLWRQAVVDSLPCIFSDREKCQLLSSPFSDMLFDPPVVARVQDNEHLASQQCALSSVVRGLASSFRGSACVPCGSKIKGQTRRGAFPSASLLACPQALHYSGGGLLSSQGFLQWRMPWPG</sequence>
<dbReference type="Proteomes" id="UP000324222">
    <property type="component" value="Unassembled WGS sequence"/>
</dbReference>
<proteinExistence type="predicted"/>
<evidence type="ECO:0000313" key="1">
    <source>
        <dbReference type="EMBL" id="MPC58223.1"/>
    </source>
</evidence>
<dbReference type="EMBL" id="VSRR010015477">
    <property type="protein sequence ID" value="MPC58223.1"/>
    <property type="molecule type" value="Genomic_DNA"/>
</dbReference>
<name>A0A5B7GLA0_PORTR</name>
<protein>
    <submittedName>
        <fullName evidence="1">Uncharacterized protein</fullName>
    </submittedName>
</protein>
<gene>
    <name evidence="1" type="ORF">E2C01_052219</name>
</gene>
<reference evidence="1 2" key="1">
    <citation type="submission" date="2019-05" db="EMBL/GenBank/DDBJ databases">
        <title>Another draft genome of Portunus trituberculatus and its Hox gene families provides insights of decapod evolution.</title>
        <authorList>
            <person name="Jeong J.-H."/>
            <person name="Song I."/>
            <person name="Kim S."/>
            <person name="Choi T."/>
            <person name="Kim D."/>
            <person name="Ryu S."/>
            <person name="Kim W."/>
        </authorList>
    </citation>
    <scope>NUCLEOTIDE SEQUENCE [LARGE SCALE GENOMIC DNA]</scope>
    <source>
        <tissue evidence="1">Muscle</tissue>
    </source>
</reference>
<keyword evidence="2" id="KW-1185">Reference proteome</keyword>
<comment type="caution">
    <text evidence="1">The sequence shown here is derived from an EMBL/GenBank/DDBJ whole genome shotgun (WGS) entry which is preliminary data.</text>
</comment>
<evidence type="ECO:0000313" key="2">
    <source>
        <dbReference type="Proteomes" id="UP000324222"/>
    </source>
</evidence>